<gene>
    <name evidence="1" type="ORF">APUU_51605A</name>
</gene>
<proteinExistence type="predicted"/>
<name>A0A7R7XU78_9EURO</name>
<dbReference type="OrthoDB" id="4499271at2759"/>
<dbReference type="GeneID" id="64976899"/>
<accession>A0A7R7XU78</accession>
<evidence type="ECO:0000313" key="1">
    <source>
        <dbReference type="EMBL" id="BCS26894.1"/>
    </source>
</evidence>
<dbReference type="KEGG" id="apuu:APUU_51605A"/>
<dbReference type="Proteomes" id="UP000654913">
    <property type="component" value="Chromosome 5"/>
</dbReference>
<reference evidence="1" key="2">
    <citation type="submission" date="2021-02" db="EMBL/GenBank/DDBJ databases">
        <title>Aspergillus puulaauensis MK2 genome sequence.</title>
        <authorList>
            <person name="Futagami T."/>
            <person name="Mori K."/>
            <person name="Kadooka C."/>
            <person name="Tanaka T."/>
        </authorList>
    </citation>
    <scope>NUCLEOTIDE SEQUENCE</scope>
    <source>
        <strain evidence="1">MK2</strain>
    </source>
</reference>
<evidence type="ECO:0000313" key="2">
    <source>
        <dbReference type="Proteomes" id="UP000654913"/>
    </source>
</evidence>
<keyword evidence="2" id="KW-1185">Reference proteome</keyword>
<sequence>MSSEELPPVAATEVADFGDEVQDDAGLCAIMAFAAQSMDNAGAFNVLSGWPAVSILCNEPLFPDMGFLVSDDQIQQAIDALDANLGYPRCVNPRCPAFSEDRYPDDPLSDPVRFQAVGAAHFHIGPSRFPLALYPMSQMVWWLHDLNDESSCLTLASACKPASWAGLYPVRVLTQRTFVESLILCRCRDYGRNPRLDSLWFELLVFLIQPSVDLADEFMPLWLAFTDPDNVHDLDALLCEFRDTLTITDDGLPAHPAHCPGSE</sequence>
<protein>
    <submittedName>
        <fullName evidence="1">Uncharacterized protein</fullName>
    </submittedName>
</protein>
<organism evidence="1 2">
    <name type="scientific">Aspergillus puulaauensis</name>
    <dbReference type="NCBI Taxonomy" id="1220207"/>
    <lineage>
        <taxon>Eukaryota</taxon>
        <taxon>Fungi</taxon>
        <taxon>Dikarya</taxon>
        <taxon>Ascomycota</taxon>
        <taxon>Pezizomycotina</taxon>
        <taxon>Eurotiomycetes</taxon>
        <taxon>Eurotiomycetidae</taxon>
        <taxon>Eurotiales</taxon>
        <taxon>Aspergillaceae</taxon>
        <taxon>Aspergillus</taxon>
    </lineage>
</organism>
<reference evidence="1" key="1">
    <citation type="submission" date="2021-01" db="EMBL/GenBank/DDBJ databases">
        <authorList>
            <consortium name="Aspergillus puulaauensis MK2 genome sequencing consortium"/>
            <person name="Kazuki M."/>
            <person name="Futagami T."/>
        </authorList>
    </citation>
    <scope>NUCLEOTIDE SEQUENCE</scope>
    <source>
        <strain evidence="1">MK2</strain>
    </source>
</reference>
<dbReference type="EMBL" id="AP024447">
    <property type="protein sequence ID" value="BCS26894.1"/>
    <property type="molecule type" value="Genomic_DNA"/>
</dbReference>
<dbReference type="RefSeq" id="XP_041559088.1">
    <property type="nucleotide sequence ID" value="XM_041706732.1"/>
</dbReference>
<dbReference type="AlphaFoldDB" id="A0A7R7XU78"/>